<name>A0AAU8B7W2_9CAUD</name>
<protein>
    <submittedName>
        <fullName evidence="1">Uncharacterized protein</fullName>
    </submittedName>
</protein>
<reference evidence="1" key="1">
    <citation type="submission" date="2024-03" db="EMBL/GenBank/DDBJ databases">
        <title>Diverse circular DNA viruses in blood, oral, and fecal samples of captive lemurs.</title>
        <authorList>
            <person name="Paietta E.N."/>
            <person name="Kraberger S."/>
            <person name="Lund M.C."/>
            <person name="Custer J.M."/>
            <person name="Vargas K.M."/>
            <person name="Ehmke E.E."/>
            <person name="Yoder A.D."/>
            <person name="Varsani A."/>
        </authorList>
    </citation>
    <scope>NUCLEOTIDE SEQUENCE</scope>
    <source>
        <strain evidence="1">Duke_30FF_63</strain>
    </source>
</reference>
<evidence type="ECO:0000313" key="1">
    <source>
        <dbReference type="EMBL" id="XCD08364.1"/>
    </source>
</evidence>
<organism evidence="1">
    <name type="scientific">Dulem virus 42</name>
    <dbReference type="NCBI Taxonomy" id="3145760"/>
    <lineage>
        <taxon>Viruses</taxon>
        <taxon>Duplodnaviria</taxon>
        <taxon>Heunggongvirae</taxon>
        <taxon>Uroviricota</taxon>
        <taxon>Caudoviricetes</taxon>
    </lineage>
</organism>
<accession>A0AAU8B7W2</accession>
<dbReference type="EMBL" id="PP511876">
    <property type="protein sequence ID" value="XCD08364.1"/>
    <property type="molecule type" value="Genomic_DNA"/>
</dbReference>
<sequence length="236" mass="26012">MYTLITSLVAANGYSLERSSEIEAMSNVQNPTWEQGFSEIQYSGSKIISGVKAYKSYTSIVKNEEYVNWVCNGMYNLRLTKNESQSGLANDAIKVFTYLDQDDGDSEARDWRAQGWVGPGPQCVLAKIKSVTGSDGNVLGTVFNNGIKTGDLMTLGTLLCNVTHTAQQFAGLTTQEHQFDTYYGFGNYCVLEPDGFGRMTGSLTVFDGDVYNLPCELVSMFKMYNFKSIIDSIPSA</sequence>
<proteinExistence type="predicted"/>